<gene>
    <name evidence="2" type="ORF">GHJ91_31485</name>
</gene>
<proteinExistence type="predicted"/>
<evidence type="ECO:0008006" key="3">
    <source>
        <dbReference type="Google" id="ProtNLM"/>
    </source>
</evidence>
<name>A0A6G1WUN4_9HYPH</name>
<protein>
    <recommendedName>
        <fullName evidence="3">Capsid assembly protein</fullName>
    </recommendedName>
</protein>
<dbReference type="EMBL" id="WISB01000205">
    <property type="protein sequence ID" value="MQW73454.1"/>
    <property type="molecule type" value="Genomic_DNA"/>
</dbReference>
<organism evidence="2">
    <name type="scientific">Sinorhizobium medicae</name>
    <dbReference type="NCBI Taxonomy" id="110321"/>
    <lineage>
        <taxon>Bacteria</taxon>
        <taxon>Pseudomonadati</taxon>
        <taxon>Pseudomonadota</taxon>
        <taxon>Alphaproteobacteria</taxon>
        <taxon>Hyphomicrobiales</taxon>
        <taxon>Rhizobiaceae</taxon>
        <taxon>Sinorhizobium/Ensifer group</taxon>
        <taxon>Sinorhizobium</taxon>
    </lineage>
</organism>
<feature type="compositionally biased region" description="Basic and acidic residues" evidence="1">
    <location>
        <begin position="37"/>
        <end position="53"/>
    </location>
</feature>
<feature type="compositionally biased region" description="Low complexity" evidence="1">
    <location>
        <begin position="24"/>
        <end position="36"/>
    </location>
</feature>
<evidence type="ECO:0000256" key="1">
    <source>
        <dbReference type="SAM" id="MobiDB-lite"/>
    </source>
</evidence>
<dbReference type="InterPro" id="IPR008768">
    <property type="entry name" value="Gp9-like"/>
</dbReference>
<feature type="region of interest" description="Disordered" evidence="1">
    <location>
        <begin position="24"/>
        <end position="99"/>
    </location>
</feature>
<dbReference type="RefSeq" id="WP_153414238.1">
    <property type="nucleotide sequence ID" value="NZ_WISB01000205.1"/>
</dbReference>
<accession>A0A6G1WUN4</accession>
<feature type="compositionally biased region" description="Acidic residues" evidence="1">
    <location>
        <begin position="83"/>
        <end position="93"/>
    </location>
</feature>
<dbReference type="AlphaFoldDB" id="A0A6G1WUN4"/>
<reference evidence="2" key="1">
    <citation type="journal article" date="2013" name="Genome Biol.">
        <title>Comparative genomics of the core and accessory genomes of 48 Sinorhizobium strains comprising five genospecies.</title>
        <authorList>
            <person name="Sugawara M."/>
            <person name="Epstein B."/>
            <person name="Badgley B.D."/>
            <person name="Unno T."/>
            <person name="Xu L."/>
            <person name="Reese J."/>
            <person name="Gyaneshwar P."/>
            <person name="Denny R."/>
            <person name="Mudge J."/>
            <person name="Bharti A.K."/>
            <person name="Farmer A.D."/>
            <person name="May G.D."/>
            <person name="Woodward J.E."/>
            <person name="Medigue C."/>
            <person name="Vallenet D."/>
            <person name="Lajus A."/>
            <person name="Rouy Z."/>
            <person name="Martinez-Vaz B."/>
            <person name="Tiffin P."/>
            <person name="Young N.D."/>
            <person name="Sadowsky M.J."/>
        </authorList>
    </citation>
    <scope>NUCLEOTIDE SEQUENCE</scope>
    <source>
        <strain evidence="2">M1</strain>
    </source>
</reference>
<sequence>MQIEAAAAVTPEASAEIDPAAAALAEAAATAPVSTEEALRAKAADEAKAEAPARPEWLPEEFESAEDMAKAFAKLKAGKEAETPPEGEEPPVETEEKPPVTVDVKAVSAEWAEKGELSEATYADLAAKGFDKEFVNGFIEGQQARADAVDRRLTEAAGGKDHLDRMFAWASTSMTAAEVNTYNASFAKSDVTAAELAIKDLRSKYEAANGRDGKLLGGKAPAANADTFDSWAEVTKAMSDSRYKSDPAYVAKVQAKLARSNKL</sequence>
<dbReference type="Pfam" id="PF05396">
    <property type="entry name" value="Phage_T7_Capsid"/>
    <property type="match status" value="1"/>
</dbReference>
<comment type="caution">
    <text evidence="2">The sequence shown here is derived from an EMBL/GenBank/DDBJ whole genome shotgun (WGS) entry which is preliminary data.</text>
</comment>
<evidence type="ECO:0000313" key="2">
    <source>
        <dbReference type="EMBL" id="MQW73454.1"/>
    </source>
</evidence>